<dbReference type="STRING" id="291331.XOO2224"/>
<keyword evidence="2" id="KW-1185">Reference proteome</keyword>
<sequence>MAPSPNRKQHALTCVESSSRCAGYPCETTQQQQKDMGMSIVLYVGGSKDGDKGVMPYGFSKSRAMTDAGPEVYVERMVPLKDVGKVRVMALESLHESLLIERAATHYARHLS</sequence>
<dbReference type="KEGG" id="xoo:XOO2224"/>
<organism evidence="1 2">
    <name type="scientific">Xanthomonas oryzae pv. oryzae (strain KACC10331 / KXO85)</name>
    <dbReference type="NCBI Taxonomy" id="291331"/>
    <lineage>
        <taxon>Bacteria</taxon>
        <taxon>Pseudomonadati</taxon>
        <taxon>Pseudomonadota</taxon>
        <taxon>Gammaproteobacteria</taxon>
        <taxon>Lysobacterales</taxon>
        <taxon>Lysobacteraceae</taxon>
        <taxon>Xanthomonas</taxon>
    </lineage>
</organism>
<dbReference type="EMBL" id="AE013598">
    <property type="protein sequence ID" value="AAW75478.1"/>
    <property type="molecule type" value="Genomic_DNA"/>
</dbReference>
<name>Q5H0P3_XANOR</name>
<gene>
    <name evidence="1" type="ordered locus">XOO2224</name>
</gene>
<evidence type="ECO:0000313" key="1">
    <source>
        <dbReference type="EMBL" id="AAW75478.1"/>
    </source>
</evidence>
<accession>Q5H0P3</accession>
<dbReference type="Proteomes" id="UP000006735">
    <property type="component" value="Chromosome"/>
</dbReference>
<dbReference type="HOGENOM" id="CLU_171913_0_0_6"/>
<dbReference type="AlphaFoldDB" id="Q5H0P3"/>
<reference evidence="1 2" key="1">
    <citation type="journal article" date="2005" name="Nucleic Acids Res.">
        <title>The genome sequence of Xanthomonas oryzae pathovar oryzae KACC10331, the bacterial blight pathogen of rice.</title>
        <authorList>
            <person name="Lee B.M."/>
            <person name="Park Y.J."/>
            <person name="Park D.S."/>
            <person name="Kang H.W."/>
            <person name="Kim J.G."/>
            <person name="Song E.S."/>
            <person name="Park I.C."/>
            <person name="Yoon U.H."/>
            <person name="Hahn J.H."/>
            <person name="Koo B.S."/>
            <person name="Lee G.B."/>
            <person name="Kim H."/>
            <person name="Park H.S."/>
            <person name="Yoon K.O."/>
            <person name="Kim J.H."/>
            <person name="Jung C.H."/>
            <person name="Koh N.H."/>
            <person name="Seo J.S."/>
            <person name="Go S.J."/>
        </authorList>
    </citation>
    <scope>NUCLEOTIDE SEQUENCE [LARGE SCALE GENOMIC DNA]</scope>
    <source>
        <strain evidence="2">KACC10331 / KXO85</strain>
    </source>
</reference>
<proteinExistence type="predicted"/>
<evidence type="ECO:0000313" key="2">
    <source>
        <dbReference type="Proteomes" id="UP000006735"/>
    </source>
</evidence>
<protein>
    <submittedName>
        <fullName evidence="1">Uncharacterized protein</fullName>
    </submittedName>
</protein>